<dbReference type="SUPFAM" id="SSF53850">
    <property type="entry name" value="Periplasmic binding protein-like II"/>
    <property type="match status" value="1"/>
</dbReference>
<keyword evidence="2" id="KW-0813">Transport</keyword>
<dbReference type="Proteomes" id="UP000199754">
    <property type="component" value="Chromosome"/>
</dbReference>
<dbReference type="KEGG" id="spse:SULPSESMR1_00997"/>
<sequence length="368" mass="38830">MTTKMPVAFLPLIDAAPLIVAVELGFDRAEGITLDLRRAHSWSSLRDMVSFGQVTAAQMLSPMPVATALGLGGTGAPLASMAVLSTNGEIIGVSNDMATRIRGNGHSFGDGFGDAHAAGRALIAAADGPLRIAVPFPFSMHAELLYHWLTALGLPAPAALDIRTVPPPLMAGALAAGELDAICVGEPWGSMAVETGSGALLLPGCAVWPGAPEKVLGVRAELADANPEPLRAMIRTLWRAGEWLTDPQSRTTACAFLAQRDYLDVPAEVIDRALSGHFTITPRGESRIVPDFVDFTRYTPQPDHAAWIGERLAARLGLDRTTARAAAVATCRTDLHRDALLAIPGYVPHEAAMGHSFDGQEFSPAPEE</sequence>
<dbReference type="OrthoDB" id="570524at2"/>
<dbReference type="AlphaFoldDB" id="A0A221JYL5"/>
<keyword evidence="7" id="KW-1185">Reference proteome</keyword>
<reference evidence="6 7" key="1">
    <citation type="submission" date="2017-07" db="EMBL/GenBank/DDBJ databases">
        <title>Genome Sequence of Sulfitobacter pseudonitzschiae Strain SMR1 Isolated from a culture of the Diatom Skeletonema marinoi.</title>
        <authorList>
            <person name="Topel M."/>
            <person name="Pinder M.I.M."/>
            <person name="Johansson O.N."/>
            <person name="Kourtchenko O."/>
            <person name="Godhe A."/>
            <person name="Clarke A.K."/>
        </authorList>
    </citation>
    <scope>NUCLEOTIDE SEQUENCE [LARGE SCALE GENOMIC DNA]</scope>
    <source>
        <strain evidence="6 7">SMR1</strain>
    </source>
</reference>
<dbReference type="GO" id="GO:0012505">
    <property type="term" value="C:endomembrane system"/>
    <property type="evidence" value="ECO:0007669"/>
    <property type="project" value="UniProtKB-SubCell"/>
</dbReference>
<evidence type="ECO:0000256" key="1">
    <source>
        <dbReference type="ARBA" id="ARBA00004308"/>
    </source>
</evidence>
<dbReference type="CDD" id="cd13553">
    <property type="entry name" value="PBP2_NrtA_CpmA_like"/>
    <property type="match status" value="1"/>
</dbReference>
<keyword evidence="3" id="KW-1003">Cell membrane</keyword>
<dbReference type="PANTHER" id="PTHR30024">
    <property type="entry name" value="ALIPHATIC SULFONATES-BINDING PROTEIN-RELATED"/>
    <property type="match status" value="1"/>
</dbReference>
<evidence type="ECO:0000256" key="4">
    <source>
        <dbReference type="ARBA" id="ARBA00022519"/>
    </source>
</evidence>
<dbReference type="Pfam" id="PF13379">
    <property type="entry name" value="NMT1_2"/>
    <property type="match status" value="1"/>
</dbReference>
<evidence type="ECO:0000313" key="7">
    <source>
        <dbReference type="Proteomes" id="UP000199754"/>
    </source>
</evidence>
<evidence type="ECO:0000256" key="3">
    <source>
        <dbReference type="ARBA" id="ARBA00022475"/>
    </source>
</evidence>
<evidence type="ECO:0000313" key="6">
    <source>
        <dbReference type="EMBL" id="ASM71824.1"/>
    </source>
</evidence>
<keyword evidence="4" id="KW-0997">Cell inner membrane</keyword>
<dbReference type="RefSeq" id="WP_089419818.1">
    <property type="nucleotide sequence ID" value="NZ_CP022415.1"/>
</dbReference>
<evidence type="ECO:0000256" key="2">
    <source>
        <dbReference type="ARBA" id="ARBA00022448"/>
    </source>
</evidence>
<comment type="subcellular location">
    <subcellularLocation>
        <location evidence="1">Endomembrane system</location>
    </subcellularLocation>
</comment>
<proteinExistence type="predicted"/>
<dbReference type="EMBL" id="CP022415">
    <property type="protein sequence ID" value="ASM71824.1"/>
    <property type="molecule type" value="Genomic_DNA"/>
</dbReference>
<accession>A0A221JYL5</accession>
<dbReference type="PANTHER" id="PTHR30024:SF43">
    <property type="entry name" value="BLL4572 PROTEIN"/>
    <property type="match status" value="1"/>
</dbReference>
<name>A0A221JYL5_9RHOB</name>
<organism evidence="6 7">
    <name type="scientific">Pseudosulfitobacter pseudonitzschiae</name>
    <dbReference type="NCBI Taxonomy" id="1402135"/>
    <lineage>
        <taxon>Bacteria</taxon>
        <taxon>Pseudomonadati</taxon>
        <taxon>Pseudomonadota</taxon>
        <taxon>Alphaproteobacteria</taxon>
        <taxon>Rhodobacterales</taxon>
        <taxon>Roseobacteraceae</taxon>
        <taxon>Pseudosulfitobacter</taxon>
    </lineage>
</organism>
<protein>
    <submittedName>
        <fullName evidence="6">Nitrate transport protein NrtA</fullName>
    </submittedName>
</protein>
<keyword evidence="5" id="KW-0472">Membrane</keyword>
<dbReference type="Gene3D" id="3.40.190.10">
    <property type="entry name" value="Periplasmic binding protein-like II"/>
    <property type="match status" value="2"/>
</dbReference>
<dbReference type="InterPro" id="IPR044527">
    <property type="entry name" value="NrtA/CpmA_ABC-bd_dom"/>
</dbReference>
<evidence type="ECO:0000256" key="5">
    <source>
        <dbReference type="ARBA" id="ARBA00023136"/>
    </source>
</evidence>
<gene>
    <name evidence="6" type="primary">nrtA</name>
    <name evidence="6" type="ORF">SULPSESMR1_00997</name>
</gene>